<evidence type="ECO:0000259" key="7">
    <source>
        <dbReference type="PROSITE" id="PS51192"/>
    </source>
</evidence>
<dbReference type="InterPro" id="IPR001650">
    <property type="entry name" value="Helicase_C-like"/>
</dbReference>
<dbReference type="SMART" id="SM00490">
    <property type="entry name" value="HELICc"/>
    <property type="match status" value="1"/>
</dbReference>
<feature type="domain" description="HARP" evidence="9">
    <location>
        <begin position="446"/>
        <end position="528"/>
    </location>
</feature>
<dbReference type="InterPro" id="IPR014001">
    <property type="entry name" value="Helicase_ATP-bd"/>
</dbReference>
<dbReference type="SUPFAM" id="SSF52540">
    <property type="entry name" value="P-loop containing nucleoside triphosphate hydrolases"/>
    <property type="match status" value="3"/>
</dbReference>
<evidence type="ECO:0000313" key="10">
    <source>
        <dbReference type="EMBL" id="EPB69390.1"/>
    </source>
</evidence>
<dbReference type="SMART" id="SM00487">
    <property type="entry name" value="DEXDc"/>
    <property type="match status" value="1"/>
</dbReference>
<dbReference type="PROSITE" id="PS51194">
    <property type="entry name" value="HELICASE_CTER"/>
    <property type="match status" value="1"/>
</dbReference>
<evidence type="ECO:0000256" key="4">
    <source>
        <dbReference type="PROSITE-ProRule" id="PRU00800"/>
    </source>
</evidence>
<sequence length="1094" mass="122773">MQRCGSYVESIPNVLLRIKHPTRFGEDTRGIPDYSGELMDVNLELIMSFRPTVIEITHSRNPLSKLNKALEDVEGNKVKEFFGRVKLLSLDKADVALSDLVFLLQKITLLEGFSFSEQNFSQKEWKLLLPEFKRLNLRAMDISQDILNSVLDQLNVELVKLSGCPGIKVSSIMGCSSTFVTVTTLVVQELDYTNDRDAEDLITCIEAKFPRLKTLIWDWSVVDPAVTIDERSRTVINGLVNIFRKLKLQCFAIVLYTPCNDTKYASGELARLLTEAELPGHENFTVISAGDDSETRTKVHSIFVDGRTSAPDLRCLLQLIDNFSPPLNPVRVVEFGGFDADDVRKAYSSKEQKMGRELTEEEKKRIAANRAEALRRAEERKKREALAAISGDKVTAVSPPSSSHTREASAPKPALPQPEVQIIRQVPCSTNATTSGARTQIFKPPTPARLPKSNIHVTFTVLTGDRLKVRFAPYHVAVLEVIKSIPSRSYDANERSWSIALSELRKCQEALKNLTVTHSDMSFFWYEPLLSTDHHQAVDVTIESVPDNVLKLLTDIEAKHAVPSNLSLIMDPALIESLFPFQKVGVTFGIERGGRILLADEMGLGKSVQALTMARYYKAEWPLLILCPSSVKSAWKAQINKFLPIIQKIFVIEKGTDPLPTARTSNTVVIMSYDQMVLKKKELESASYYVIIFDESHMLKDGKAKRTQVALSLSKKASRVILLSGTPALSRPAELFSQIRLVNDRLFPNFHQFALRYCDGKQGRFCFEAKGCTNSEELTAILLKRVMIRRLKSQVLKDLPDKRREVVYLSGDKIDSRMNSLQEAKKAFERSSGMQTKDGKGVNDSLLEYFSLTGIVKAAAVCSHILDNYFYPDAPKKKVLIFAHHQIVLDTVQVEVQKRNLKSVRIDGQTSSKDRGNLCQAFQEDPDVEVAILSMTAAGVGITLTAASVVVFAELHWNPGTLLQAEDRAHRVGQKDSVFVQYLIARNTADDFIWPLVQKKLDVLGQAEDRAHRVGQKDSVFVQYLIARNTADDFIWPLVQKKLDVLGQVSLSNDTFRDAERSHLRCESHHSEITDFFNTDENLASAAKRARIEN</sequence>
<keyword evidence="2" id="KW-0378">Hydrolase</keyword>
<keyword evidence="5" id="KW-0175">Coiled coil</keyword>
<name>A0A0D6LBG2_9BILA</name>
<evidence type="ECO:0000256" key="5">
    <source>
        <dbReference type="SAM" id="Coils"/>
    </source>
</evidence>
<dbReference type="GO" id="GO:0031297">
    <property type="term" value="P:replication fork processing"/>
    <property type="evidence" value="ECO:0007669"/>
    <property type="project" value="TreeGrafter"/>
</dbReference>
<protein>
    <submittedName>
        <fullName evidence="10">Helicase protein</fullName>
    </submittedName>
</protein>
<dbReference type="CDD" id="cd18010">
    <property type="entry name" value="DEXHc_HARP_SMARCAL1"/>
    <property type="match status" value="1"/>
</dbReference>
<evidence type="ECO:0000256" key="3">
    <source>
        <dbReference type="ARBA" id="ARBA00023242"/>
    </source>
</evidence>
<dbReference type="Pfam" id="PF00271">
    <property type="entry name" value="Helicase_C"/>
    <property type="match status" value="1"/>
</dbReference>
<evidence type="ECO:0000259" key="9">
    <source>
        <dbReference type="PROSITE" id="PS51467"/>
    </source>
</evidence>
<comment type="subcellular location">
    <subcellularLocation>
        <location evidence="1">Nucleus</location>
    </subcellularLocation>
</comment>
<keyword evidence="10" id="KW-0067">ATP-binding</keyword>
<keyword evidence="10" id="KW-0547">Nucleotide-binding</keyword>
<gene>
    <name evidence="10" type="ORF">ANCCEY_11527</name>
</gene>
<dbReference type="Gene3D" id="3.40.50.10810">
    <property type="entry name" value="Tandem AAA-ATPase domain"/>
    <property type="match status" value="1"/>
</dbReference>
<proteinExistence type="inferred from homology"/>
<dbReference type="Pfam" id="PF07443">
    <property type="entry name" value="HARP"/>
    <property type="match status" value="1"/>
</dbReference>
<keyword evidence="3" id="KW-0539">Nucleus</keyword>
<dbReference type="Pfam" id="PF00176">
    <property type="entry name" value="SNF2-rel_dom"/>
    <property type="match status" value="1"/>
</dbReference>
<evidence type="ECO:0000259" key="8">
    <source>
        <dbReference type="PROSITE" id="PS51194"/>
    </source>
</evidence>
<dbReference type="GO" id="GO:0006281">
    <property type="term" value="P:DNA repair"/>
    <property type="evidence" value="ECO:0007669"/>
    <property type="project" value="TreeGrafter"/>
</dbReference>
<feature type="domain" description="Helicase ATP-binding" evidence="7">
    <location>
        <begin position="587"/>
        <end position="745"/>
    </location>
</feature>
<dbReference type="GO" id="GO:0005524">
    <property type="term" value="F:ATP binding"/>
    <property type="evidence" value="ECO:0007669"/>
    <property type="project" value="InterPro"/>
</dbReference>
<feature type="coiled-coil region" evidence="5">
    <location>
        <begin position="356"/>
        <end position="388"/>
    </location>
</feature>
<dbReference type="GO" id="GO:0004386">
    <property type="term" value="F:helicase activity"/>
    <property type="evidence" value="ECO:0007669"/>
    <property type="project" value="UniProtKB-KW"/>
</dbReference>
<reference evidence="10 11" key="1">
    <citation type="submission" date="2013-05" db="EMBL/GenBank/DDBJ databases">
        <title>Draft genome of the parasitic nematode Anyclostoma ceylanicum.</title>
        <authorList>
            <person name="Mitreva M."/>
        </authorList>
    </citation>
    <scope>NUCLEOTIDE SEQUENCE [LARGE SCALE GENOMIC DNA]</scope>
</reference>
<dbReference type="GO" id="GO:0043596">
    <property type="term" value="C:nuclear replication fork"/>
    <property type="evidence" value="ECO:0007669"/>
    <property type="project" value="TreeGrafter"/>
</dbReference>
<dbReference type="AlphaFoldDB" id="A0A0D6LBG2"/>
<feature type="domain" description="Helicase C-terminal" evidence="8">
    <location>
        <begin position="865"/>
        <end position="1020"/>
    </location>
</feature>
<dbReference type="InterPro" id="IPR049730">
    <property type="entry name" value="SNF2/RAD54-like_C"/>
</dbReference>
<dbReference type="GO" id="GO:0016787">
    <property type="term" value="F:hydrolase activity"/>
    <property type="evidence" value="ECO:0007669"/>
    <property type="project" value="UniProtKB-KW"/>
</dbReference>
<keyword evidence="10" id="KW-0347">Helicase</keyword>
<dbReference type="Gene3D" id="3.40.50.300">
    <property type="entry name" value="P-loop containing nucleotide triphosphate hydrolases"/>
    <property type="match status" value="2"/>
</dbReference>
<evidence type="ECO:0000256" key="2">
    <source>
        <dbReference type="ARBA" id="ARBA00022801"/>
    </source>
</evidence>
<dbReference type="PANTHER" id="PTHR45766">
    <property type="entry name" value="DNA ANNEALING HELICASE AND ENDONUCLEASE ZRANB3 FAMILY MEMBER"/>
    <property type="match status" value="1"/>
</dbReference>
<dbReference type="PANTHER" id="PTHR45766:SF6">
    <property type="entry name" value="SWI_SNF-RELATED MATRIX-ASSOCIATED ACTIN-DEPENDENT REGULATOR OF CHROMATIN SUBFAMILY A-LIKE PROTEIN 1"/>
    <property type="match status" value="1"/>
</dbReference>
<evidence type="ECO:0000256" key="6">
    <source>
        <dbReference type="SAM" id="MobiDB-lite"/>
    </source>
</evidence>
<dbReference type="InterPro" id="IPR027417">
    <property type="entry name" value="P-loop_NTPase"/>
</dbReference>
<accession>A0A0D6LBG2</accession>
<dbReference type="EMBL" id="KE125302">
    <property type="protein sequence ID" value="EPB69390.1"/>
    <property type="molecule type" value="Genomic_DNA"/>
</dbReference>
<dbReference type="InterPro" id="IPR000330">
    <property type="entry name" value="SNF2_N"/>
</dbReference>
<keyword evidence="11" id="KW-1185">Reference proteome</keyword>
<dbReference type="Proteomes" id="UP000054495">
    <property type="component" value="Unassembled WGS sequence"/>
</dbReference>
<evidence type="ECO:0000313" key="11">
    <source>
        <dbReference type="Proteomes" id="UP000054495"/>
    </source>
</evidence>
<organism evidence="10 11">
    <name type="scientific">Ancylostoma ceylanicum</name>
    <dbReference type="NCBI Taxonomy" id="53326"/>
    <lineage>
        <taxon>Eukaryota</taxon>
        <taxon>Metazoa</taxon>
        <taxon>Ecdysozoa</taxon>
        <taxon>Nematoda</taxon>
        <taxon>Chromadorea</taxon>
        <taxon>Rhabditida</taxon>
        <taxon>Rhabditina</taxon>
        <taxon>Rhabditomorpha</taxon>
        <taxon>Strongyloidea</taxon>
        <taxon>Ancylostomatidae</taxon>
        <taxon>Ancylostomatinae</taxon>
        <taxon>Ancylostoma</taxon>
    </lineage>
</organism>
<dbReference type="PROSITE" id="PS51467">
    <property type="entry name" value="HARP"/>
    <property type="match status" value="1"/>
</dbReference>
<dbReference type="InterPro" id="IPR038718">
    <property type="entry name" value="SNF2-like_sf"/>
</dbReference>
<dbReference type="PROSITE" id="PS51192">
    <property type="entry name" value="HELICASE_ATP_BIND_1"/>
    <property type="match status" value="1"/>
</dbReference>
<feature type="region of interest" description="Disordered" evidence="6">
    <location>
        <begin position="392"/>
        <end position="415"/>
    </location>
</feature>
<comment type="similarity">
    <text evidence="4">Belongs to the SNF2/RAD54 helicase family. SMARCAL1 subfamily.</text>
</comment>
<dbReference type="CDD" id="cd18793">
    <property type="entry name" value="SF2_C_SNF"/>
    <property type="match status" value="1"/>
</dbReference>
<evidence type="ECO:0000256" key="1">
    <source>
        <dbReference type="ARBA" id="ARBA00004123"/>
    </source>
</evidence>
<dbReference type="InterPro" id="IPR010003">
    <property type="entry name" value="HARP_dom"/>
</dbReference>